<dbReference type="Pfam" id="PF07336">
    <property type="entry name" value="ABATE"/>
    <property type="match status" value="1"/>
</dbReference>
<dbReference type="Gene3D" id="1.10.3300.10">
    <property type="entry name" value="Jann2411-like domain"/>
    <property type="match status" value="1"/>
</dbReference>
<proteinExistence type="predicted"/>
<evidence type="ECO:0000259" key="1">
    <source>
        <dbReference type="Pfam" id="PF11706"/>
    </source>
</evidence>
<reference evidence="2 3" key="1">
    <citation type="submission" date="2020-04" db="EMBL/GenBank/DDBJ databases">
        <title>Usitatibacter rugosus gen. nov., sp. nov. and Usitatibacter palustris sp. nov., novel members of Usitatibacteraceae fam. nov. within the order Nitrosomonadales isolated from soil.</title>
        <authorList>
            <person name="Huber K.J."/>
            <person name="Neumann-Schaal M."/>
            <person name="Geppert A."/>
            <person name="Luckner M."/>
            <person name="Wanner G."/>
            <person name="Overmann J."/>
        </authorList>
    </citation>
    <scope>NUCLEOTIDE SEQUENCE [LARGE SCALE GENOMIC DNA]</scope>
    <source>
        <strain evidence="2 3">0125_3</strain>
    </source>
</reference>
<dbReference type="Pfam" id="PF11706">
    <property type="entry name" value="zf-CGNR"/>
    <property type="match status" value="1"/>
</dbReference>
<accession>A0A6M4GVW9</accession>
<dbReference type="AlphaFoldDB" id="A0A6M4GVW9"/>
<sequence>MLAMEPLFIGSHVAADFLNTTLTPRGEAIELIGDGASFVAWLVKAQLLDGEEAARLRRRFGVAALDGTAAEARKLRRWAGDWLGRWRESPRASYEAELRRLNELLGRASSFRELSVTKDGPRLVERMTIGEPGDLLGLVALEIAKLVAQEEPALLKRCAGAECTLWFLDRTKAHRRVFCSASACGNRAKVAAFRERQRG</sequence>
<dbReference type="InterPro" id="IPR010852">
    <property type="entry name" value="ABATE"/>
</dbReference>
<dbReference type="Proteomes" id="UP000501534">
    <property type="component" value="Chromosome"/>
</dbReference>
<keyword evidence="3" id="KW-1185">Reference proteome</keyword>
<dbReference type="EMBL" id="CP053069">
    <property type="protein sequence ID" value="QJR10634.1"/>
    <property type="molecule type" value="Genomic_DNA"/>
</dbReference>
<dbReference type="KEGG" id="uru:DSM104443_01698"/>
<evidence type="ECO:0000313" key="3">
    <source>
        <dbReference type="Proteomes" id="UP000501534"/>
    </source>
</evidence>
<dbReference type="InterPro" id="IPR021005">
    <property type="entry name" value="Znf_CGNR"/>
</dbReference>
<evidence type="ECO:0000313" key="2">
    <source>
        <dbReference type="EMBL" id="QJR10634.1"/>
    </source>
</evidence>
<name>A0A6M4GVW9_9PROT</name>
<organism evidence="2 3">
    <name type="scientific">Usitatibacter rugosus</name>
    <dbReference type="NCBI Taxonomy" id="2732067"/>
    <lineage>
        <taxon>Bacteria</taxon>
        <taxon>Pseudomonadati</taxon>
        <taxon>Pseudomonadota</taxon>
        <taxon>Betaproteobacteria</taxon>
        <taxon>Nitrosomonadales</taxon>
        <taxon>Usitatibacteraceae</taxon>
        <taxon>Usitatibacter</taxon>
    </lineage>
</organism>
<dbReference type="PANTHER" id="PTHR35525">
    <property type="entry name" value="BLL6575 PROTEIN"/>
    <property type="match status" value="1"/>
</dbReference>
<feature type="domain" description="Zinc finger CGNR" evidence="1">
    <location>
        <begin position="155"/>
        <end position="197"/>
    </location>
</feature>
<dbReference type="SUPFAM" id="SSF160904">
    <property type="entry name" value="Jann2411-like"/>
    <property type="match status" value="1"/>
</dbReference>
<gene>
    <name evidence="2" type="ORF">DSM104443_01698</name>
</gene>
<dbReference type="PANTHER" id="PTHR35525:SF3">
    <property type="entry name" value="BLL6575 PROTEIN"/>
    <property type="match status" value="1"/>
</dbReference>
<dbReference type="InterPro" id="IPR023286">
    <property type="entry name" value="ABATE_dom_sf"/>
</dbReference>
<protein>
    <recommendedName>
        <fullName evidence="1">Zinc finger CGNR domain-containing protein</fullName>
    </recommendedName>
</protein>